<dbReference type="SUPFAM" id="SSF53187">
    <property type="entry name" value="Zn-dependent exopeptidases"/>
    <property type="match status" value="1"/>
</dbReference>
<dbReference type="AlphaFoldDB" id="A0A1E5G338"/>
<reference evidence="4 5" key="1">
    <citation type="submission" date="2016-09" db="EMBL/GenBank/DDBJ databases">
        <title>Draft genome sequence for the type strain of Desulfuribacillus alkaliarsenatis AHT28, an obligately anaerobic, sulfidogenic bacterium isolated from Russian soda lake sediments.</title>
        <authorList>
            <person name="Abin C.A."/>
            <person name="Hollibaugh J.T."/>
        </authorList>
    </citation>
    <scope>NUCLEOTIDE SEQUENCE [LARGE SCALE GENOMIC DNA]</scope>
    <source>
        <strain evidence="4 5">AHT28</strain>
    </source>
</reference>
<feature type="domain" description="Copper amine oxidase-like N-terminal" evidence="3">
    <location>
        <begin position="46"/>
        <end position="148"/>
    </location>
</feature>
<proteinExistence type="predicted"/>
<dbReference type="GO" id="GO:0009253">
    <property type="term" value="P:peptidoglycan catabolic process"/>
    <property type="evidence" value="ECO:0007669"/>
    <property type="project" value="InterPro"/>
</dbReference>
<dbReference type="STRING" id="766136.BHF68_04375"/>
<feature type="chain" id="PRO_5009177045" description="MurNAc-LAA domain-containing protein" evidence="1">
    <location>
        <begin position="26"/>
        <end position="385"/>
    </location>
</feature>
<evidence type="ECO:0000256" key="1">
    <source>
        <dbReference type="SAM" id="SignalP"/>
    </source>
</evidence>
<dbReference type="RefSeq" id="WP_069642849.1">
    <property type="nucleotide sequence ID" value="NZ_MIJE01000011.1"/>
</dbReference>
<dbReference type="Gene3D" id="3.40.630.40">
    <property type="entry name" value="Zn-dependent exopeptidases"/>
    <property type="match status" value="1"/>
</dbReference>
<keyword evidence="5" id="KW-1185">Reference proteome</keyword>
<dbReference type="InterPro" id="IPR012854">
    <property type="entry name" value="Cu_amine_oxidase-like_N"/>
</dbReference>
<evidence type="ECO:0000313" key="5">
    <source>
        <dbReference type="Proteomes" id="UP000094296"/>
    </source>
</evidence>
<evidence type="ECO:0008006" key="6">
    <source>
        <dbReference type="Google" id="ProtNLM"/>
    </source>
</evidence>
<dbReference type="InterPro" id="IPR036582">
    <property type="entry name" value="Mao_N_sf"/>
</dbReference>
<sequence length="385" mass="43654">MAKRVTSLMCLLIVLFIILTNSSSTDTSTTNIQSSSNDTKEINVFFNRDKVNFADAKPFIDVNHRALVPIRFPSEAIGANVFWDGNRQQVVITKGNNKITFTVGKNSYVVNSVTHYMDTEMVVYNNRAYIPIRFLMASLGYDVYWYDRTIFIRDDSYKPIRIFIDSGHGVGANAGVYPRYPDGVFEYLVTRGYPIGQQTISNFTSGAHGEMQLNWAIGSKLEQILLTDTRFNVMRDRASVSATGLPNYLRAEKANAWGADLRISLHAERTGNSSGYFIALPSDRFVLPESFGGYYTQQVKDDSESFAKLLLETLDSSPLHWNRFGSGYLRNNSGYVAYHFAKHPTVIVELDRNRDWSRSIELESNQEIIAEYIHLAISNYFFSSN</sequence>
<dbReference type="EMBL" id="MIJE01000011">
    <property type="protein sequence ID" value="OEF97451.1"/>
    <property type="molecule type" value="Genomic_DNA"/>
</dbReference>
<feature type="domain" description="MurNAc-LAA" evidence="2">
    <location>
        <begin position="162"/>
        <end position="378"/>
    </location>
</feature>
<organism evidence="4 5">
    <name type="scientific">Desulfuribacillus alkaliarsenatis</name>
    <dbReference type="NCBI Taxonomy" id="766136"/>
    <lineage>
        <taxon>Bacteria</taxon>
        <taxon>Bacillati</taxon>
        <taxon>Bacillota</taxon>
        <taxon>Desulfuribacillia</taxon>
        <taxon>Desulfuribacillales</taxon>
        <taxon>Desulfuribacillaceae</taxon>
        <taxon>Desulfuribacillus</taxon>
    </lineage>
</organism>
<evidence type="ECO:0000259" key="2">
    <source>
        <dbReference type="Pfam" id="PF01520"/>
    </source>
</evidence>
<dbReference type="Pfam" id="PF07833">
    <property type="entry name" value="Cu_amine_oxidN1"/>
    <property type="match status" value="1"/>
</dbReference>
<protein>
    <recommendedName>
        <fullName evidence="6">MurNAc-LAA domain-containing protein</fullName>
    </recommendedName>
</protein>
<dbReference type="GO" id="GO:0008745">
    <property type="term" value="F:N-acetylmuramoyl-L-alanine amidase activity"/>
    <property type="evidence" value="ECO:0007669"/>
    <property type="project" value="InterPro"/>
</dbReference>
<dbReference type="InterPro" id="IPR002508">
    <property type="entry name" value="MurNAc-LAA_cat"/>
</dbReference>
<dbReference type="Gene3D" id="3.30.457.10">
    <property type="entry name" value="Copper amine oxidase-like, N-terminal domain"/>
    <property type="match status" value="1"/>
</dbReference>
<dbReference type="OrthoDB" id="2020910at2"/>
<name>A0A1E5G338_9FIRM</name>
<dbReference type="Pfam" id="PF01520">
    <property type="entry name" value="Amidase_3"/>
    <property type="match status" value="1"/>
</dbReference>
<evidence type="ECO:0000313" key="4">
    <source>
        <dbReference type="EMBL" id="OEF97451.1"/>
    </source>
</evidence>
<gene>
    <name evidence="4" type="ORF">BHF68_04375</name>
</gene>
<feature type="signal peptide" evidence="1">
    <location>
        <begin position="1"/>
        <end position="25"/>
    </location>
</feature>
<evidence type="ECO:0000259" key="3">
    <source>
        <dbReference type="Pfam" id="PF07833"/>
    </source>
</evidence>
<keyword evidence="1" id="KW-0732">Signal</keyword>
<accession>A0A1E5G338</accession>
<comment type="caution">
    <text evidence="4">The sequence shown here is derived from an EMBL/GenBank/DDBJ whole genome shotgun (WGS) entry which is preliminary data.</text>
</comment>
<dbReference type="Proteomes" id="UP000094296">
    <property type="component" value="Unassembled WGS sequence"/>
</dbReference>
<dbReference type="SUPFAM" id="SSF55383">
    <property type="entry name" value="Copper amine oxidase, domain N"/>
    <property type="match status" value="1"/>
</dbReference>